<dbReference type="AlphaFoldDB" id="M4BUL5"/>
<accession>M4BUL5</accession>
<proteinExistence type="predicted"/>
<reference evidence="1" key="2">
    <citation type="submission" date="2015-06" db="UniProtKB">
        <authorList>
            <consortium name="EnsemblProtists"/>
        </authorList>
    </citation>
    <scope>IDENTIFICATION</scope>
    <source>
        <strain evidence="1">Emoy2</strain>
    </source>
</reference>
<organism evidence="1 2">
    <name type="scientific">Hyaloperonospora arabidopsidis (strain Emoy2)</name>
    <name type="common">Downy mildew agent</name>
    <name type="synonym">Peronospora arabidopsidis</name>
    <dbReference type="NCBI Taxonomy" id="559515"/>
    <lineage>
        <taxon>Eukaryota</taxon>
        <taxon>Sar</taxon>
        <taxon>Stramenopiles</taxon>
        <taxon>Oomycota</taxon>
        <taxon>Peronosporomycetes</taxon>
        <taxon>Peronosporales</taxon>
        <taxon>Peronosporaceae</taxon>
        <taxon>Hyaloperonospora</taxon>
    </lineage>
</organism>
<protein>
    <submittedName>
        <fullName evidence="1">Uncharacterized protein</fullName>
    </submittedName>
</protein>
<dbReference type="PANTHER" id="PTHR37067:SF3">
    <property type="entry name" value="PX DOMAIN-CONTAINING PROTEIN"/>
    <property type="match status" value="1"/>
</dbReference>
<dbReference type="InParanoid" id="M4BUL5"/>
<dbReference type="HOGENOM" id="CLU_032190_1_0_1"/>
<sequence length="516" mass="58090">MAPKTTPFQEKHALEFGLKLIKTKRVARNLCDACSASMTGVTRLRLEAQLLAINYRSHNTTQHGKAWAEYSELCNAEKREYFTGKTKIVNTLHHYFDVEGYTMEFEDSPPIVETIIGDMFFKNDEMLDNAEDNDEDNLVASDAAKADSETEKYVVTMKNVMRNELALDHVGSGISSRQAAMEIEHAKRRTQTPKPAGINRLMIGEFIRALVASNLQRITDFMGDASVWAFSFACDGSTHRGQLFFDMRLRFCYRGVQVNLHLVAIPMFDRHTSQIIFDTVCKFMDALSAFYESWRGKMLCVASDGENAMTGHHAGLVTRLCAANEHPVLRIWCAPHQIDLEMSTRPPCVPRRMGRQSARVQRLPECSEQLDHRDECQDPEADYSLGPVWHRADLFHQIPSKAVLLRGWSSEARPAVAVLVDHDNKALLMAQQDKHIVNFIGALVAMFNIDSTDGPVDGYFVNGGMRITYVDIVAHIEDQGSWPTQLLAALSDDEKLDVLREVATYAMKLVLGLQSV</sequence>
<reference evidence="2" key="1">
    <citation type="journal article" date="2010" name="Science">
        <title>Signatures of adaptation to obligate biotrophy in the Hyaloperonospora arabidopsidis genome.</title>
        <authorList>
            <person name="Baxter L."/>
            <person name="Tripathy S."/>
            <person name="Ishaque N."/>
            <person name="Boot N."/>
            <person name="Cabral A."/>
            <person name="Kemen E."/>
            <person name="Thines M."/>
            <person name="Ah-Fong A."/>
            <person name="Anderson R."/>
            <person name="Badejoko W."/>
            <person name="Bittner-Eddy P."/>
            <person name="Boore J.L."/>
            <person name="Chibucos M.C."/>
            <person name="Coates M."/>
            <person name="Dehal P."/>
            <person name="Delehaunty K."/>
            <person name="Dong S."/>
            <person name="Downton P."/>
            <person name="Dumas B."/>
            <person name="Fabro G."/>
            <person name="Fronick C."/>
            <person name="Fuerstenberg S.I."/>
            <person name="Fulton L."/>
            <person name="Gaulin E."/>
            <person name="Govers F."/>
            <person name="Hughes L."/>
            <person name="Humphray S."/>
            <person name="Jiang R.H."/>
            <person name="Judelson H."/>
            <person name="Kamoun S."/>
            <person name="Kyung K."/>
            <person name="Meijer H."/>
            <person name="Minx P."/>
            <person name="Morris P."/>
            <person name="Nelson J."/>
            <person name="Phuntumart V."/>
            <person name="Qutob D."/>
            <person name="Rehmany A."/>
            <person name="Rougon-Cardoso A."/>
            <person name="Ryden P."/>
            <person name="Torto-Alalibo T."/>
            <person name="Studholme D."/>
            <person name="Wang Y."/>
            <person name="Win J."/>
            <person name="Wood J."/>
            <person name="Clifton S.W."/>
            <person name="Rogers J."/>
            <person name="Van den Ackerveken G."/>
            <person name="Jones J.D."/>
            <person name="McDowell J.M."/>
            <person name="Beynon J."/>
            <person name="Tyler B.M."/>
        </authorList>
    </citation>
    <scope>NUCLEOTIDE SEQUENCE [LARGE SCALE GENOMIC DNA]</scope>
    <source>
        <strain evidence="2">Emoy2</strain>
    </source>
</reference>
<dbReference type="OMA" id="CAANEHP"/>
<dbReference type="Proteomes" id="UP000011713">
    <property type="component" value="Unassembled WGS sequence"/>
</dbReference>
<name>M4BUL5_HYAAE</name>
<dbReference type="EnsemblProtists" id="HpaT810203">
    <property type="protein sequence ID" value="HpaP810203"/>
    <property type="gene ID" value="HpaG810203"/>
</dbReference>
<dbReference type="PANTHER" id="PTHR37067">
    <property type="entry name" value="PX DOMAIN-CONTAINING PROTEIN"/>
    <property type="match status" value="1"/>
</dbReference>
<dbReference type="VEuPathDB" id="FungiDB:HpaG810203"/>
<dbReference type="EMBL" id="JH597944">
    <property type="status" value="NOT_ANNOTATED_CDS"/>
    <property type="molecule type" value="Genomic_DNA"/>
</dbReference>
<evidence type="ECO:0000313" key="1">
    <source>
        <dbReference type="EnsemblProtists" id="HpaP810203"/>
    </source>
</evidence>
<dbReference type="eggNOG" id="ENOG502SMVJ">
    <property type="taxonomic scope" value="Eukaryota"/>
</dbReference>
<keyword evidence="2" id="KW-1185">Reference proteome</keyword>
<evidence type="ECO:0000313" key="2">
    <source>
        <dbReference type="Proteomes" id="UP000011713"/>
    </source>
</evidence>